<evidence type="ECO:0000313" key="3">
    <source>
        <dbReference type="Proteomes" id="UP000050378"/>
    </source>
</evidence>
<feature type="chain" id="PRO_5006026617" description="Carboxypeptidase regulatory-like domain-containing protein" evidence="1">
    <location>
        <begin position="19"/>
        <end position="534"/>
    </location>
</feature>
<evidence type="ECO:0000313" key="2">
    <source>
        <dbReference type="EMBL" id="KPM84288.1"/>
    </source>
</evidence>
<proteinExistence type="predicted"/>
<dbReference type="RefSeq" id="WP_054552545.1">
    <property type="nucleotide sequence ID" value="NZ_LJTC01000004.1"/>
</dbReference>
<dbReference type="PROSITE" id="PS51257">
    <property type="entry name" value="PROKAR_LIPOPROTEIN"/>
    <property type="match status" value="1"/>
</dbReference>
<sequence length="534" mass="55255">MFTNKKSLLALSVASAFALTGCFSDDDNNKPVPDDGGDGGDGGVVIVAPEAPAALDFVISGSVVENEEFNVLSNATVKFMENGMPSSNIVAVDGSNAQSLTGAGNFVVTLKEGADLDNVTAIVSAEGYISKVFNVDLTNEDDFDVLTAQFILFTGDSDEVKQEVVKKTLASATTSEEIVADAKIDTTSLATVTLPNGTTLQKGSGETVDPGELSLSVLGLDPTSDTKGSVIPEGLNANNTSGNVAVPVSLADITMTVGETKVKKFLGDTLKVTLAAPSDLDAGETLTVKSLDEDTGVWKDESFVVTKGTGTVSFETDHLTWFSVNKSAAACSTGLSATVTGDAVPAGGLLFIAASSDGLGLSVLPEGATSEDVFSGFALTRYGFSEDAMADVYVFDNEGGLWFESDGEVEVCGTVPVELTRPYEVVSKTLTLSGVCAQDNSQSVDVSNSVVTYNRENKREKSVLKNADGNFDLSGLRAGENYQVKVNFRGLPVVGSNTFTLDSVDDSDMTQEFEFTCNEVTGSGGSGGSGGTGG</sequence>
<reference evidence="2 3" key="1">
    <citation type="submission" date="2015-09" db="EMBL/GenBank/DDBJ databases">
        <title>Draft Genome Sequence of Pseudoalteromonas lipolytica UCD-48B.</title>
        <authorList>
            <person name="Krusor M."/>
            <person name="Coil D.A."/>
            <person name="Lang J.M."/>
            <person name="Eisen J.A."/>
            <person name="Alexiev A."/>
        </authorList>
    </citation>
    <scope>NUCLEOTIDE SEQUENCE [LARGE SCALE GENOMIC DNA]</scope>
    <source>
        <strain evidence="2 3">UCD-48B</strain>
    </source>
</reference>
<dbReference type="PATRIC" id="fig|570156.3.peg.2714"/>
<protein>
    <recommendedName>
        <fullName evidence="4">Carboxypeptidase regulatory-like domain-containing protein</fullName>
    </recommendedName>
</protein>
<evidence type="ECO:0000256" key="1">
    <source>
        <dbReference type="SAM" id="SignalP"/>
    </source>
</evidence>
<dbReference type="STRING" id="570156.AOG27_08290"/>
<gene>
    <name evidence="2" type="ORF">AOG27_08290</name>
</gene>
<comment type="caution">
    <text evidence="2">The sequence shown here is derived from an EMBL/GenBank/DDBJ whole genome shotgun (WGS) entry which is preliminary data.</text>
</comment>
<dbReference type="OrthoDB" id="5905649at2"/>
<organism evidence="2 3">
    <name type="scientific">Pseudoalteromonas lipolytica</name>
    <dbReference type="NCBI Taxonomy" id="570156"/>
    <lineage>
        <taxon>Bacteria</taxon>
        <taxon>Pseudomonadati</taxon>
        <taxon>Pseudomonadota</taxon>
        <taxon>Gammaproteobacteria</taxon>
        <taxon>Alteromonadales</taxon>
        <taxon>Pseudoalteromonadaceae</taxon>
        <taxon>Pseudoalteromonas</taxon>
    </lineage>
</organism>
<evidence type="ECO:0008006" key="4">
    <source>
        <dbReference type="Google" id="ProtNLM"/>
    </source>
</evidence>
<dbReference type="Proteomes" id="UP000050378">
    <property type="component" value="Unassembled WGS sequence"/>
</dbReference>
<accession>A0A0N8HKM4</accession>
<keyword evidence="1" id="KW-0732">Signal</keyword>
<dbReference type="AlphaFoldDB" id="A0A0N8HKM4"/>
<feature type="signal peptide" evidence="1">
    <location>
        <begin position="1"/>
        <end position="18"/>
    </location>
</feature>
<name>A0A0N8HKM4_9GAMM</name>
<dbReference type="EMBL" id="LJTC01000004">
    <property type="protein sequence ID" value="KPM84288.1"/>
    <property type="molecule type" value="Genomic_DNA"/>
</dbReference>